<protein>
    <submittedName>
        <fullName evidence="2">Glycosyltransferase family 25 protein</fullName>
    </submittedName>
</protein>
<sequence>MPNALPIYLVSLDKDYQRRQQLAAMLPSHHQQFRRISAVDGRELPAREFFRLAFGAMKQGHRLMLPGEVGCSLSHIQALEQFLDSGAPAALIVEDDIIGTDEDLNATLALLPELPENGVLICGGQEGMPARKFLFGKAMETPGLFRLARYSHAYVFRTCCYAVTRSSARRILDAHAEHLKLADAWGSFFRHTNIDIYFANLLAHPEDLDNSHLEQERALFNTTGSTGKPSLLSWLAHRLQRLKRKWGALMCRFNGYQQLLPRRH</sequence>
<gene>
    <name evidence="2" type="ORF">RYS15_16265</name>
</gene>
<dbReference type="EMBL" id="JAWIIJ010000012">
    <property type="protein sequence ID" value="MDV2080243.1"/>
    <property type="molecule type" value="Genomic_DNA"/>
</dbReference>
<dbReference type="Proteomes" id="UP001269819">
    <property type="component" value="Unassembled WGS sequence"/>
</dbReference>
<proteinExistence type="predicted"/>
<comment type="caution">
    <text evidence="2">The sequence shown here is derived from an EMBL/GenBank/DDBJ whole genome shotgun (WGS) entry which is preliminary data.</text>
</comment>
<organism evidence="2 3">
    <name type="scientific">Marinobacter xestospongiae</name>
    <dbReference type="NCBI Taxonomy" id="994319"/>
    <lineage>
        <taxon>Bacteria</taxon>
        <taxon>Pseudomonadati</taxon>
        <taxon>Pseudomonadota</taxon>
        <taxon>Gammaproteobacteria</taxon>
        <taxon>Pseudomonadales</taxon>
        <taxon>Marinobacteraceae</taxon>
        <taxon>Marinobacter</taxon>
    </lineage>
</organism>
<accession>A0ABU3W132</accession>
<keyword evidence="3" id="KW-1185">Reference proteome</keyword>
<dbReference type="CDD" id="cd06532">
    <property type="entry name" value="Glyco_transf_25"/>
    <property type="match status" value="1"/>
</dbReference>
<evidence type="ECO:0000259" key="1">
    <source>
        <dbReference type="Pfam" id="PF01755"/>
    </source>
</evidence>
<feature type="domain" description="Glycosyl transferase family 25" evidence="1">
    <location>
        <begin position="6"/>
        <end position="175"/>
    </location>
</feature>
<reference evidence="2 3" key="1">
    <citation type="submission" date="2023-10" db="EMBL/GenBank/DDBJ databases">
        <title>Characteristics and mechanism of a salt-tolerant marine origin heterotrophic nitrifying- aerobic denitrifying bacteria Marinobacter xestospongiae HN1.</title>
        <authorList>
            <person name="Qi R."/>
        </authorList>
    </citation>
    <scope>NUCLEOTIDE SEQUENCE [LARGE SCALE GENOMIC DNA]</scope>
    <source>
        <strain evidence="2 3">HN1</strain>
    </source>
</reference>
<name>A0ABU3W132_9GAMM</name>
<evidence type="ECO:0000313" key="3">
    <source>
        <dbReference type="Proteomes" id="UP001269819"/>
    </source>
</evidence>
<dbReference type="Pfam" id="PF01755">
    <property type="entry name" value="Glyco_transf_25"/>
    <property type="match status" value="1"/>
</dbReference>
<dbReference type="InterPro" id="IPR002654">
    <property type="entry name" value="Glyco_trans_25"/>
</dbReference>
<dbReference type="RefSeq" id="WP_316974679.1">
    <property type="nucleotide sequence ID" value="NZ_JAWIIJ010000012.1"/>
</dbReference>
<evidence type="ECO:0000313" key="2">
    <source>
        <dbReference type="EMBL" id="MDV2080243.1"/>
    </source>
</evidence>